<proteinExistence type="predicted"/>
<name>A0AAV4ZZD9_9AGAM</name>
<reference evidence="1" key="1">
    <citation type="submission" date="2021-10" db="EMBL/GenBank/DDBJ databases">
        <title>De novo Genome Assembly of Clathrus columnatus (Basidiomycota, Fungi) Using Illumina and Nanopore Sequence Data.</title>
        <authorList>
            <person name="Ogiso-Tanaka E."/>
            <person name="Itagaki H."/>
            <person name="Hosoya T."/>
            <person name="Hosaka K."/>
        </authorList>
    </citation>
    <scope>NUCLEOTIDE SEQUENCE</scope>
    <source>
        <strain evidence="1">MO-923</strain>
    </source>
</reference>
<evidence type="ECO:0000313" key="1">
    <source>
        <dbReference type="EMBL" id="GJJ06131.1"/>
    </source>
</evidence>
<comment type="caution">
    <text evidence="1">The sequence shown here is derived from an EMBL/GenBank/DDBJ whole genome shotgun (WGS) entry which is preliminary data.</text>
</comment>
<protein>
    <recommendedName>
        <fullName evidence="3">Vitellogenin</fullName>
    </recommendedName>
</protein>
<accession>A0AAV4ZZD9</accession>
<gene>
    <name evidence="1" type="ORF">Clacol_000320</name>
</gene>
<dbReference type="AlphaFoldDB" id="A0AAV4ZZD9"/>
<evidence type="ECO:0000313" key="2">
    <source>
        <dbReference type="Proteomes" id="UP001050691"/>
    </source>
</evidence>
<sequence>MVMEAQYIGDDRFKITYGIKTSLDNDPYVELAEKALGTIAQVTAPGAHLVDIIPIRTSWDLRISFLVDLPLVKYIPSWVPGAGFQRKAKTLREEINAMTTIPFSIVKAAIKAGNAPPSIVETALGNPPGFDKDEITKVLRSKRVHTSQVSQVSLRIAPLMCYNPIKFDTWRHELVLTTCQEE</sequence>
<evidence type="ECO:0008006" key="3">
    <source>
        <dbReference type="Google" id="ProtNLM"/>
    </source>
</evidence>
<dbReference type="EMBL" id="BPWL01000001">
    <property type="protein sequence ID" value="GJJ06131.1"/>
    <property type="molecule type" value="Genomic_DNA"/>
</dbReference>
<organism evidence="1 2">
    <name type="scientific">Clathrus columnatus</name>
    <dbReference type="NCBI Taxonomy" id="1419009"/>
    <lineage>
        <taxon>Eukaryota</taxon>
        <taxon>Fungi</taxon>
        <taxon>Dikarya</taxon>
        <taxon>Basidiomycota</taxon>
        <taxon>Agaricomycotina</taxon>
        <taxon>Agaricomycetes</taxon>
        <taxon>Phallomycetidae</taxon>
        <taxon>Phallales</taxon>
        <taxon>Clathraceae</taxon>
        <taxon>Clathrus</taxon>
    </lineage>
</organism>
<keyword evidence="2" id="KW-1185">Reference proteome</keyword>
<dbReference type="Proteomes" id="UP001050691">
    <property type="component" value="Unassembled WGS sequence"/>
</dbReference>